<gene>
    <name evidence="4" type="ORF">SAMN02745746_02506</name>
</gene>
<evidence type="ECO:0000256" key="2">
    <source>
        <dbReference type="SAM" id="SignalP"/>
    </source>
</evidence>
<evidence type="ECO:0000313" key="5">
    <source>
        <dbReference type="Proteomes" id="UP000192920"/>
    </source>
</evidence>
<dbReference type="STRING" id="1123014.SAMN02745746_02506"/>
<dbReference type="AlphaFoldDB" id="A0A1Y6BY70"/>
<evidence type="ECO:0000313" key="4">
    <source>
        <dbReference type="EMBL" id="SMF31319.1"/>
    </source>
</evidence>
<dbReference type="InterPro" id="IPR025392">
    <property type="entry name" value="DUF4124"/>
</dbReference>
<feature type="chain" id="PRO_5013006459" description="DUF4124 domain-containing protein" evidence="2">
    <location>
        <begin position="20"/>
        <end position="137"/>
    </location>
</feature>
<dbReference type="RefSeq" id="WP_085276733.1">
    <property type="nucleotide sequence ID" value="NZ_FXAG01000013.1"/>
</dbReference>
<feature type="coiled-coil region" evidence="1">
    <location>
        <begin position="65"/>
        <end position="92"/>
    </location>
</feature>
<organism evidence="4 5">
    <name type="scientific">Pseudogulbenkiania subflava DSM 22618</name>
    <dbReference type="NCBI Taxonomy" id="1123014"/>
    <lineage>
        <taxon>Bacteria</taxon>
        <taxon>Pseudomonadati</taxon>
        <taxon>Pseudomonadota</taxon>
        <taxon>Betaproteobacteria</taxon>
        <taxon>Neisseriales</taxon>
        <taxon>Chromobacteriaceae</taxon>
        <taxon>Pseudogulbenkiania</taxon>
    </lineage>
</organism>
<protein>
    <recommendedName>
        <fullName evidence="3">DUF4124 domain-containing protein</fullName>
    </recommendedName>
</protein>
<dbReference type="Proteomes" id="UP000192920">
    <property type="component" value="Unassembled WGS sequence"/>
</dbReference>
<proteinExistence type="predicted"/>
<keyword evidence="5" id="KW-1185">Reference proteome</keyword>
<evidence type="ECO:0000256" key="1">
    <source>
        <dbReference type="SAM" id="Coils"/>
    </source>
</evidence>
<dbReference type="Pfam" id="PF13511">
    <property type="entry name" value="DUF4124"/>
    <property type="match status" value="1"/>
</dbReference>
<feature type="signal peptide" evidence="2">
    <location>
        <begin position="1"/>
        <end position="19"/>
    </location>
</feature>
<dbReference type="EMBL" id="FXAG01000013">
    <property type="protein sequence ID" value="SMF31319.1"/>
    <property type="molecule type" value="Genomic_DNA"/>
</dbReference>
<accession>A0A1Y6BY70</accession>
<keyword evidence="2" id="KW-0732">Signal</keyword>
<reference evidence="5" key="1">
    <citation type="submission" date="2017-04" db="EMBL/GenBank/DDBJ databases">
        <authorList>
            <person name="Varghese N."/>
            <person name="Submissions S."/>
        </authorList>
    </citation>
    <scope>NUCLEOTIDE SEQUENCE [LARGE SCALE GENOMIC DNA]</scope>
    <source>
        <strain evidence="5">DSM 22618</strain>
    </source>
</reference>
<sequence>MKHRWWLCAFILLSLPAWAEVYTWKDATGRTVYSDQPPPGQKANQLNIKVTPPVRAEASAPAAKAVDKGNDKADLARQAEELNRKIRAENCLRAKSNLSSLQLNGRIRLPGSNALASDAQRNDMIRQSEQDVATWCK</sequence>
<name>A0A1Y6BY70_9NEIS</name>
<keyword evidence="1" id="KW-0175">Coiled coil</keyword>
<evidence type="ECO:0000259" key="3">
    <source>
        <dbReference type="Pfam" id="PF13511"/>
    </source>
</evidence>
<feature type="domain" description="DUF4124" evidence="3">
    <location>
        <begin position="8"/>
        <end position="62"/>
    </location>
</feature>